<accession>E0Y0D5</accession>
<dbReference type="InterPro" id="IPR018959">
    <property type="entry name" value="DUF1989"/>
</dbReference>
<dbReference type="AlphaFoldDB" id="E0Y0D5"/>
<evidence type="ECO:0000313" key="2">
    <source>
        <dbReference type="EMBL" id="ADI20126.1"/>
    </source>
</evidence>
<name>E0Y0D5_9PROT</name>
<dbReference type="Pfam" id="PF09347">
    <property type="entry name" value="DUF1989"/>
    <property type="match status" value="1"/>
</dbReference>
<dbReference type="PANTHER" id="PTHR31527:SF0">
    <property type="entry name" value="RE64534P"/>
    <property type="match status" value="1"/>
</dbReference>
<proteinExistence type="predicted"/>
<evidence type="ECO:0000259" key="1">
    <source>
        <dbReference type="Pfam" id="PF09347"/>
    </source>
</evidence>
<feature type="domain" description="DUF1989" evidence="1">
    <location>
        <begin position="52"/>
        <end position="232"/>
    </location>
</feature>
<protein>
    <submittedName>
        <fullName evidence="2">Uncharacterized conserved protein</fullName>
    </submittedName>
</protein>
<dbReference type="PANTHER" id="PTHR31527">
    <property type="entry name" value="RE64534P"/>
    <property type="match status" value="1"/>
</dbReference>
<reference evidence="2" key="1">
    <citation type="journal article" date="2011" name="Environ. Microbiol.">
        <title>Time-series analyses of Monterey Bay coastal microbial picoplankton using a 'genome proxy' microarray.</title>
        <authorList>
            <person name="Rich V.I."/>
            <person name="Pham V.D."/>
            <person name="Eppley J."/>
            <person name="Shi Y."/>
            <person name="DeLong E.F."/>
        </authorList>
    </citation>
    <scope>NUCLEOTIDE SEQUENCE</scope>
</reference>
<organism evidence="2">
    <name type="scientific">uncultured alpha proteobacterium EB080_L06A09</name>
    <dbReference type="NCBI Taxonomy" id="710794"/>
    <lineage>
        <taxon>Bacteria</taxon>
        <taxon>Pseudomonadati</taxon>
        <taxon>Pseudomonadota</taxon>
        <taxon>Alphaproteobacteria</taxon>
        <taxon>environmental samples</taxon>
    </lineage>
</organism>
<sequence length="285" mass="32222">MKPSGVMPIPNDAEDRKDITPVICYPNNNLQNYDRAFYDSVKKDMKFVKKIIIPPRSAGTIEIPAGFIFRILSTDGPQVGDLNIWNMNNLDEKFYSGKTRALHGTHVGVGDRLWSSFPYLRPMATIITDTLDWYGFDRYGGSVHDVIGTRCDPYTNNLLSGKQYHNCCHSNLTRALADSQSLHLDEAERLVHDVLNVFMCTGFTHDTHQYFMKASPVRPGDYLEMFAEIDLLVGLSACPGGDCSSEHSSDVVKCYPLIIEVYEPILDLSNWRPPHLNKYDRTHGV</sequence>
<dbReference type="EMBL" id="GU474938">
    <property type="protein sequence ID" value="ADI20126.1"/>
    <property type="molecule type" value="Genomic_DNA"/>
</dbReference>